<dbReference type="EMBL" id="JAACFV010000015">
    <property type="protein sequence ID" value="KAF7512031.1"/>
    <property type="molecule type" value="Genomic_DNA"/>
</dbReference>
<keyword evidence="2" id="KW-0732">Signal</keyword>
<accession>A0A8H7AS48</accession>
<evidence type="ECO:0000313" key="3">
    <source>
        <dbReference type="EMBL" id="KAF7512031.1"/>
    </source>
</evidence>
<reference evidence="3" key="1">
    <citation type="submission" date="2020-02" db="EMBL/GenBank/DDBJ databases">
        <authorList>
            <person name="Palmer J.M."/>
        </authorList>
    </citation>
    <scope>NUCLEOTIDE SEQUENCE</scope>
    <source>
        <strain evidence="3">EPUS1.4</strain>
        <tissue evidence="3">Thallus</tissue>
    </source>
</reference>
<protein>
    <submittedName>
        <fullName evidence="3">Uncharacterized protein</fullName>
    </submittedName>
</protein>
<proteinExistence type="predicted"/>
<keyword evidence="1" id="KW-0812">Transmembrane</keyword>
<gene>
    <name evidence="3" type="ORF">GJ744_002744</name>
</gene>
<evidence type="ECO:0000256" key="1">
    <source>
        <dbReference type="SAM" id="Phobius"/>
    </source>
</evidence>
<keyword evidence="1" id="KW-1133">Transmembrane helix</keyword>
<feature type="chain" id="PRO_5034938147" evidence="2">
    <location>
        <begin position="24"/>
        <end position="340"/>
    </location>
</feature>
<sequence length="340" mass="37301">MGYRTCLPWPCFLLSIFAGLAAAQHTESTITAKLLPLYTLSKSRSSDCPSPTGILLILDVYLVLSCITSLILGVKPIRSSLSYKRLISADADANALLSRYLPWISIAGGLAIRFSGTILTAHILTSSDHAGTTTVTTSTASGLSPLARMFFLWLSRPLETGPIFWLSIVNRKAYRDNAREVAIVDGLYSGANVYLFYCVAKITNVKPSRVPAWARLARAASALWLLAFVLSVFFLIGHYSSDPPDDGDGPDGSTSKRRSSPDWIWFSLDALRFLACWLLWAGLLYTDETAFCPTRKTLAIVTAVWLVVPVMDCLWRGFVSYTPVQGEPTGAEEAERLIDM</sequence>
<dbReference type="OrthoDB" id="5429061at2759"/>
<feature type="transmembrane region" description="Helical" evidence="1">
    <location>
        <begin position="263"/>
        <end position="285"/>
    </location>
</feature>
<feature type="transmembrane region" description="Helical" evidence="1">
    <location>
        <begin position="216"/>
        <end position="236"/>
    </location>
</feature>
<keyword evidence="1" id="KW-0472">Membrane</keyword>
<comment type="caution">
    <text evidence="3">The sequence shown here is derived from an EMBL/GenBank/DDBJ whole genome shotgun (WGS) entry which is preliminary data.</text>
</comment>
<evidence type="ECO:0000256" key="2">
    <source>
        <dbReference type="SAM" id="SignalP"/>
    </source>
</evidence>
<feature type="transmembrane region" description="Helical" evidence="1">
    <location>
        <begin position="297"/>
        <end position="318"/>
    </location>
</feature>
<keyword evidence="4" id="KW-1185">Reference proteome</keyword>
<evidence type="ECO:0000313" key="4">
    <source>
        <dbReference type="Proteomes" id="UP000606974"/>
    </source>
</evidence>
<feature type="transmembrane region" description="Helical" evidence="1">
    <location>
        <begin position="53"/>
        <end position="74"/>
    </location>
</feature>
<feature type="signal peptide" evidence="2">
    <location>
        <begin position="1"/>
        <end position="23"/>
    </location>
</feature>
<dbReference type="AlphaFoldDB" id="A0A8H7AS48"/>
<organism evidence="3 4">
    <name type="scientific">Endocarpon pusillum</name>
    <dbReference type="NCBI Taxonomy" id="364733"/>
    <lineage>
        <taxon>Eukaryota</taxon>
        <taxon>Fungi</taxon>
        <taxon>Dikarya</taxon>
        <taxon>Ascomycota</taxon>
        <taxon>Pezizomycotina</taxon>
        <taxon>Eurotiomycetes</taxon>
        <taxon>Chaetothyriomycetidae</taxon>
        <taxon>Verrucariales</taxon>
        <taxon>Verrucariaceae</taxon>
        <taxon>Endocarpon</taxon>
    </lineage>
</organism>
<name>A0A8H7AS48_9EURO</name>
<dbReference type="Proteomes" id="UP000606974">
    <property type="component" value="Unassembled WGS sequence"/>
</dbReference>